<feature type="compositionally biased region" description="Basic and acidic residues" evidence="1">
    <location>
        <begin position="112"/>
        <end position="121"/>
    </location>
</feature>
<keyword evidence="2" id="KW-0732">Signal</keyword>
<sequence length="447" mass="45988">MASRPALSFLLAVLACTGPAHPSPPLLLRPRERERDSGGVSGGVNIAVVHSGSSLLLDAGGGGGSGRGVRGGVGGAGGVGGGGGGLGRGGMAGLGRHGGRQRGDPLGLGQRHLADGEREQPRQPAAAAVRPAGHHAAAGPGVRAGASASARPSPAGTHARVRLGADRRAHRGRGRRGGARQRTPGEWLHLLAVHVLHCPAAGGHLRGAGGITTGPGLLGGVHGADSRGISLDMVEGITDGSFIGWDKKSVVMLNLTGDPGGVHTRRMLKESEAQVRLLYCSQEEAEFVFRAAWATGQATPSHLWFAVGPALSGLGMEGLPKALLAVRPQGWRDEPRRRISKGVSVLTHGAMALRREYGSQRWTAATTALQHRAGTERRKDTGQDWACLNMIPSSAHALLPLHRCVCSTAPRRRPSLSSGLGVDPEPAPPCHLWFAVGPALSGLGMEA</sequence>
<dbReference type="AlphaFoldDB" id="A0AAV6FRQ7"/>
<feature type="chain" id="PRO_5043742102" evidence="2">
    <location>
        <begin position="23"/>
        <end position="447"/>
    </location>
</feature>
<organism evidence="3 4">
    <name type="scientific">Alosa alosa</name>
    <name type="common">allis shad</name>
    <dbReference type="NCBI Taxonomy" id="278164"/>
    <lineage>
        <taxon>Eukaryota</taxon>
        <taxon>Metazoa</taxon>
        <taxon>Chordata</taxon>
        <taxon>Craniata</taxon>
        <taxon>Vertebrata</taxon>
        <taxon>Euteleostomi</taxon>
        <taxon>Actinopterygii</taxon>
        <taxon>Neopterygii</taxon>
        <taxon>Teleostei</taxon>
        <taxon>Clupei</taxon>
        <taxon>Clupeiformes</taxon>
        <taxon>Clupeoidei</taxon>
        <taxon>Clupeidae</taxon>
        <taxon>Alosa</taxon>
    </lineage>
</organism>
<keyword evidence="4" id="KW-1185">Reference proteome</keyword>
<gene>
    <name evidence="3" type="ORF">AALO_G00253920</name>
</gene>
<name>A0AAV6FRQ7_9TELE</name>
<proteinExistence type="predicted"/>
<evidence type="ECO:0000313" key="3">
    <source>
        <dbReference type="EMBL" id="KAG5264451.1"/>
    </source>
</evidence>
<dbReference type="PROSITE" id="PS51257">
    <property type="entry name" value="PROKAR_LIPOPROTEIN"/>
    <property type="match status" value="1"/>
</dbReference>
<feature type="compositionally biased region" description="Low complexity" evidence="1">
    <location>
        <begin position="124"/>
        <end position="156"/>
    </location>
</feature>
<dbReference type="Gene3D" id="3.40.50.2300">
    <property type="match status" value="1"/>
</dbReference>
<feature type="signal peptide" evidence="2">
    <location>
        <begin position="1"/>
        <end position="22"/>
    </location>
</feature>
<accession>A0AAV6FRQ7</accession>
<reference evidence="3" key="1">
    <citation type="submission" date="2020-10" db="EMBL/GenBank/DDBJ databases">
        <title>Chromosome-scale genome assembly of the Allis shad, Alosa alosa.</title>
        <authorList>
            <person name="Margot Z."/>
            <person name="Christophe K."/>
            <person name="Cabau C."/>
            <person name="Louis A."/>
            <person name="Berthelot C."/>
            <person name="Parey E."/>
            <person name="Roest Crollius H."/>
            <person name="Montfort J."/>
            <person name="Robinson-Rechavi M."/>
            <person name="Bucao C."/>
            <person name="Bouchez O."/>
            <person name="Gislard M."/>
            <person name="Lluch J."/>
            <person name="Milhes M."/>
            <person name="Lampietro C."/>
            <person name="Lopez Roques C."/>
            <person name="Donnadieu C."/>
            <person name="Braasch I."/>
            <person name="Desvignes T."/>
            <person name="Postlethwait J."/>
            <person name="Bobe J."/>
            <person name="Guiguen Y."/>
        </authorList>
    </citation>
    <scope>NUCLEOTIDE SEQUENCE</scope>
    <source>
        <strain evidence="3">M-15738</strain>
        <tissue evidence="3">Blood</tissue>
    </source>
</reference>
<protein>
    <submittedName>
        <fullName evidence="3">Uncharacterized protein</fullName>
    </submittedName>
</protein>
<feature type="region of interest" description="Disordered" evidence="1">
    <location>
        <begin position="21"/>
        <end position="40"/>
    </location>
</feature>
<evidence type="ECO:0000256" key="2">
    <source>
        <dbReference type="SAM" id="SignalP"/>
    </source>
</evidence>
<comment type="caution">
    <text evidence="3">The sequence shown here is derived from an EMBL/GenBank/DDBJ whole genome shotgun (WGS) entry which is preliminary data.</text>
</comment>
<evidence type="ECO:0000256" key="1">
    <source>
        <dbReference type="SAM" id="MobiDB-lite"/>
    </source>
</evidence>
<dbReference type="EMBL" id="JADWDJ010000020">
    <property type="protein sequence ID" value="KAG5264451.1"/>
    <property type="molecule type" value="Genomic_DNA"/>
</dbReference>
<evidence type="ECO:0000313" key="4">
    <source>
        <dbReference type="Proteomes" id="UP000823561"/>
    </source>
</evidence>
<feature type="compositionally biased region" description="Basic residues" evidence="1">
    <location>
        <begin position="168"/>
        <end position="179"/>
    </location>
</feature>
<dbReference type="Proteomes" id="UP000823561">
    <property type="component" value="Chromosome 20"/>
</dbReference>
<feature type="region of interest" description="Disordered" evidence="1">
    <location>
        <begin position="88"/>
        <end position="182"/>
    </location>
</feature>